<sequence>MKKGIFGLVSALLIMLLVGLQGQQTVVPTNTTQLHIYQQNEPATAQILDVKN</sequence>
<evidence type="ECO:0000313" key="4">
    <source>
        <dbReference type="Proteomes" id="UP000586951"/>
    </source>
</evidence>
<evidence type="ECO:0000313" key="2">
    <source>
        <dbReference type="EMBL" id="MBC1566415.1"/>
    </source>
</evidence>
<gene>
    <name evidence="1" type="ORF">HB759_11320</name>
    <name evidence="2" type="ORF">HB907_13460</name>
</gene>
<protein>
    <submittedName>
        <fullName evidence="1">Uncharacterized protein</fullName>
    </submittedName>
</protein>
<dbReference type="Proteomes" id="UP000586951">
    <property type="component" value="Unassembled WGS sequence"/>
</dbReference>
<proteinExistence type="predicted"/>
<comment type="caution">
    <text evidence="1">The sequence shown here is derived from an EMBL/GenBank/DDBJ whole genome shotgun (WGS) entry which is preliminary data.</text>
</comment>
<evidence type="ECO:0000313" key="3">
    <source>
        <dbReference type="Proteomes" id="UP000532866"/>
    </source>
</evidence>
<reference evidence="3 4" key="1">
    <citation type="submission" date="2020-03" db="EMBL/GenBank/DDBJ databases">
        <title>Soil Listeria distribution.</title>
        <authorList>
            <person name="Liao J."/>
            <person name="Wiedmann M."/>
        </authorList>
    </citation>
    <scope>NUCLEOTIDE SEQUENCE [LARGE SCALE GENOMIC DNA]</scope>
    <source>
        <strain evidence="2 4">FSL L7-1427</strain>
        <strain evidence="1 3">FSL L7-1833</strain>
    </source>
</reference>
<name>A0A7X0TQG8_9LIST</name>
<dbReference type="EMBL" id="JAARRU010000004">
    <property type="protein sequence ID" value="MBC1566415.1"/>
    <property type="molecule type" value="Genomic_DNA"/>
</dbReference>
<organism evidence="1 3">
    <name type="scientific">Listeria booriae</name>
    <dbReference type="NCBI Taxonomy" id="1552123"/>
    <lineage>
        <taxon>Bacteria</taxon>
        <taxon>Bacillati</taxon>
        <taxon>Bacillota</taxon>
        <taxon>Bacilli</taxon>
        <taxon>Bacillales</taxon>
        <taxon>Listeriaceae</taxon>
        <taxon>Listeria</taxon>
    </lineage>
</organism>
<dbReference type="Proteomes" id="UP000532866">
    <property type="component" value="Unassembled WGS sequence"/>
</dbReference>
<dbReference type="RefSeq" id="WP_185352730.1">
    <property type="nucleotide sequence ID" value="NZ_JAARNB010000004.1"/>
</dbReference>
<evidence type="ECO:0000313" key="1">
    <source>
        <dbReference type="EMBL" id="MBC1332525.1"/>
    </source>
</evidence>
<accession>A0A7X0TQG8</accession>
<dbReference type="EMBL" id="JAAROL010000004">
    <property type="protein sequence ID" value="MBC1332525.1"/>
    <property type="molecule type" value="Genomic_DNA"/>
</dbReference>
<dbReference type="AlphaFoldDB" id="A0A7X0TQG8"/>